<feature type="domain" description="GFO/IDH/MocA-like oxidoreductase" evidence="3">
    <location>
        <begin position="134"/>
        <end position="253"/>
    </location>
</feature>
<sequence length="324" mass="34467">MDSVRWGILGCGDVVRKRVAQAIVAAPGGLLTAACRRDAAALAAFCQSMSIDKGYPDAADLLADPDIDAVYIATPVALHVSQTLAAAAAGKHVLVEKPMAMSVAECDQMIAACDKANVRLGVAYYRRFYPLVERIGELLRAGTIGTPLAVSAVTATRLDMSPGEDGYWRVALESGGGGALMDVGSHRINVFTHLFGPINHVKAITRRVAADYPAEDSAVVLLGFQAGIVGTLQCHFGADDPDEFVVTGTKGRLIARPLNGDQLIIERDGKTEQEILPPPDNFCTPLIADFNRAIQLGRAPRVDGEEGRDANVVMEQAYRSAELI</sequence>
<reference evidence="4 5" key="1">
    <citation type="submission" date="2019-02" db="EMBL/GenBank/DDBJ databases">
        <title>Deep-cultivation of Planctomycetes and their phenomic and genomic characterization uncovers novel biology.</title>
        <authorList>
            <person name="Wiegand S."/>
            <person name="Jogler M."/>
            <person name="Boedeker C."/>
            <person name="Pinto D."/>
            <person name="Vollmers J."/>
            <person name="Rivas-Marin E."/>
            <person name="Kohn T."/>
            <person name="Peeters S.H."/>
            <person name="Heuer A."/>
            <person name="Rast P."/>
            <person name="Oberbeckmann S."/>
            <person name="Bunk B."/>
            <person name="Jeske O."/>
            <person name="Meyerdierks A."/>
            <person name="Storesund J.E."/>
            <person name="Kallscheuer N."/>
            <person name="Luecker S."/>
            <person name="Lage O.M."/>
            <person name="Pohl T."/>
            <person name="Merkel B.J."/>
            <person name="Hornburger P."/>
            <person name="Mueller R.-W."/>
            <person name="Bruemmer F."/>
            <person name="Labrenz M."/>
            <person name="Spormann A.M."/>
            <person name="Op den Camp H."/>
            <person name="Overmann J."/>
            <person name="Amann R."/>
            <person name="Jetten M.S.M."/>
            <person name="Mascher T."/>
            <person name="Medema M.H."/>
            <person name="Devos D.P."/>
            <person name="Kaster A.-K."/>
            <person name="Ovreas L."/>
            <person name="Rohde M."/>
            <person name="Galperin M.Y."/>
            <person name="Jogler C."/>
        </authorList>
    </citation>
    <scope>NUCLEOTIDE SEQUENCE [LARGE SCALE GENOMIC DNA]</scope>
    <source>
        <strain evidence="4 5">FF011L</strain>
    </source>
</reference>
<dbReference type="Proteomes" id="UP000320672">
    <property type="component" value="Chromosome"/>
</dbReference>
<proteinExistence type="predicted"/>
<dbReference type="SUPFAM" id="SSF55347">
    <property type="entry name" value="Glyceraldehyde-3-phosphate dehydrogenase-like, C-terminal domain"/>
    <property type="match status" value="1"/>
</dbReference>
<dbReference type="Pfam" id="PF01408">
    <property type="entry name" value="GFO_IDH_MocA"/>
    <property type="match status" value="1"/>
</dbReference>
<dbReference type="OrthoDB" id="9783105at2"/>
<dbReference type="PROSITE" id="PS51257">
    <property type="entry name" value="PROKAR_LIPOPROTEIN"/>
    <property type="match status" value="1"/>
</dbReference>
<dbReference type="InterPro" id="IPR000683">
    <property type="entry name" value="Gfo/Idh/MocA-like_OxRdtase_N"/>
</dbReference>
<evidence type="ECO:0000313" key="4">
    <source>
        <dbReference type="EMBL" id="QDS95362.1"/>
    </source>
</evidence>
<accession>A0A517MKE7</accession>
<dbReference type="SUPFAM" id="SSF51735">
    <property type="entry name" value="NAD(P)-binding Rossmann-fold domains"/>
    <property type="match status" value="1"/>
</dbReference>
<dbReference type="PANTHER" id="PTHR43818:SF11">
    <property type="entry name" value="BCDNA.GH03377"/>
    <property type="match status" value="1"/>
</dbReference>
<protein>
    <submittedName>
        <fullName evidence="4">1,5-anhydro-D-fructose reductase</fullName>
        <ecNumber evidence="4">1.1.1.292</ecNumber>
    </submittedName>
</protein>
<dbReference type="Gene3D" id="3.40.50.720">
    <property type="entry name" value="NAD(P)-binding Rossmann-like Domain"/>
    <property type="match status" value="1"/>
</dbReference>
<feature type="domain" description="Gfo/Idh/MocA-like oxidoreductase N-terminal" evidence="2">
    <location>
        <begin position="4"/>
        <end position="124"/>
    </location>
</feature>
<evidence type="ECO:0000256" key="1">
    <source>
        <dbReference type="ARBA" id="ARBA00023002"/>
    </source>
</evidence>
<dbReference type="InterPro" id="IPR036291">
    <property type="entry name" value="NAD(P)-bd_dom_sf"/>
</dbReference>
<gene>
    <name evidence="4" type="primary">afr_7</name>
    <name evidence="4" type="ORF">FF011L_41560</name>
</gene>
<evidence type="ECO:0000313" key="5">
    <source>
        <dbReference type="Proteomes" id="UP000320672"/>
    </source>
</evidence>
<name>A0A517MKE7_9BACT</name>
<dbReference type="GO" id="GO:0033712">
    <property type="term" value="F:1,5-anhydro-D-fructose reductase (1,5-anhydro-D-mannitol-forming) activity"/>
    <property type="evidence" value="ECO:0007669"/>
    <property type="project" value="UniProtKB-EC"/>
</dbReference>
<dbReference type="EMBL" id="CP036262">
    <property type="protein sequence ID" value="QDS95362.1"/>
    <property type="molecule type" value="Genomic_DNA"/>
</dbReference>
<dbReference type="Pfam" id="PF22725">
    <property type="entry name" value="GFO_IDH_MocA_C3"/>
    <property type="match status" value="1"/>
</dbReference>
<dbReference type="RefSeq" id="WP_145353450.1">
    <property type="nucleotide sequence ID" value="NZ_CP036262.1"/>
</dbReference>
<evidence type="ECO:0000259" key="3">
    <source>
        <dbReference type="Pfam" id="PF22725"/>
    </source>
</evidence>
<keyword evidence="1 4" id="KW-0560">Oxidoreductase</keyword>
<dbReference type="AlphaFoldDB" id="A0A517MKE7"/>
<keyword evidence="5" id="KW-1185">Reference proteome</keyword>
<organism evidence="4 5">
    <name type="scientific">Roseimaritima multifibrata</name>
    <dbReference type="NCBI Taxonomy" id="1930274"/>
    <lineage>
        <taxon>Bacteria</taxon>
        <taxon>Pseudomonadati</taxon>
        <taxon>Planctomycetota</taxon>
        <taxon>Planctomycetia</taxon>
        <taxon>Pirellulales</taxon>
        <taxon>Pirellulaceae</taxon>
        <taxon>Roseimaritima</taxon>
    </lineage>
</organism>
<dbReference type="KEGG" id="rml:FF011L_41560"/>
<dbReference type="InterPro" id="IPR050463">
    <property type="entry name" value="Gfo/Idh/MocA_oxidrdct_glycsds"/>
</dbReference>
<dbReference type="PANTHER" id="PTHR43818">
    <property type="entry name" value="BCDNA.GH03377"/>
    <property type="match status" value="1"/>
</dbReference>
<evidence type="ECO:0000259" key="2">
    <source>
        <dbReference type="Pfam" id="PF01408"/>
    </source>
</evidence>
<dbReference type="Gene3D" id="3.30.360.10">
    <property type="entry name" value="Dihydrodipicolinate Reductase, domain 2"/>
    <property type="match status" value="1"/>
</dbReference>
<dbReference type="GO" id="GO:0000166">
    <property type="term" value="F:nucleotide binding"/>
    <property type="evidence" value="ECO:0007669"/>
    <property type="project" value="InterPro"/>
</dbReference>
<dbReference type="InterPro" id="IPR055170">
    <property type="entry name" value="GFO_IDH_MocA-like_dom"/>
</dbReference>
<dbReference type="EC" id="1.1.1.292" evidence="4"/>